<dbReference type="CDD" id="cd00093">
    <property type="entry name" value="HTH_XRE"/>
    <property type="match status" value="1"/>
</dbReference>
<keyword evidence="5" id="KW-1185">Reference proteome</keyword>
<evidence type="ECO:0000259" key="3">
    <source>
        <dbReference type="PROSITE" id="PS50943"/>
    </source>
</evidence>
<dbReference type="SUPFAM" id="SSF47413">
    <property type="entry name" value="lambda repressor-like DNA-binding domains"/>
    <property type="match status" value="1"/>
</dbReference>
<accession>A0ABV1ER87</accession>
<organism evidence="4 5">
    <name type="scientific">Flavonifractor hominis</name>
    <dbReference type="NCBI Taxonomy" id="3133178"/>
    <lineage>
        <taxon>Bacteria</taxon>
        <taxon>Bacillati</taxon>
        <taxon>Bacillota</taxon>
        <taxon>Clostridia</taxon>
        <taxon>Eubacteriales</taxon>
        <taxon>Oscillospiraceae</taxon>
        <taxon>Flavonifractor</taxon>
    </lineage>
</organism>
<reference evidence="4 5" key="1">
    <citation type="submission" date="2024-03" db="EMBL/GenBank/DDBJ databases">
        <title>Human intestinal bacterial collection.</title>
        <authorList>
            <person name="Pauvert C."/>
            <person name="Hitch T.C.A."/>
            <person name="Clavel T."/>
        </authorList>
    </citation>
    <scope>NUCLEOTIDE SEQUENCE [LARGE SCALE GENOMIC DNA]</scope>
    <source>
        <strain evidence="4 5">CLA-AP-H34</strain>
    </source>
</reference>
<dbReference type="PANTHER" id="PTHR46558">
    <property type="entry name" value="TRACRIPTIONAL REGULATORY PROTEIN-RELATED-RELATED"/>
    <property type="match status" value="1"/>
</dbReference>
<dbReference type="PROSITE" id="PS50943">
    <property type="entry name" value="HTH_CROC1"/>
    <property type="match status" value="1"/>
</dbReference>
<keyword evidence="2" id="KW-0472">Membrane</keyword>
<evidence type="ECO:0000313" key="4">
    <source>
        <dbReference type="EMBL" id="MEQ2457115.1"/>
    </source>
</evidence>
<name>A0ABV1ER87_9FIRM</name>
<dbReference type="SMART" id="SM00530">
    <property type="entry name" value="HTH_XRE"/>
    <property type="match status" value="1"/>
</dbReference>
<protein>
    <submittedName>
        <fullName evidence="4">Helix-turn-helix transcriptional regulator</fullName>
    </submittedName>
</protein>
<feature type="domain" description="HTH cro/C1-type" evidence="3">
    <location>
        <begin position="10"/>
        <end position="64"/>
    </location>
</feature>
<dbReference type="Gene3D" id="1.10.260.40">
    <property type="entry name" value="lambda repressor-like DNA-binding domains"/>
    <property type="match status" value="1"/>
</dbReference>
<gene>
    <name evidence="4" type="ORF">WMO45_11325</name>
</gene>
<evidence type="ECO:0000256" key="1">
    <source>
        <dbReference type="ARBA" id="ARBA00023125"/>
    </source>
</evidence>
<dbReference type="Pfam" id="PF01381">
    <property type="entry name" value="HTH_3"/>
    <property type="match status" value="1"/>
</dbReference>
<comment type="caution">
    <text evidence="4">The sequence shown here is derived from an EMBL/GenBank/DDBJ whole genome shotgun (WGS) entry which is preliminary data.</text>
</comment>
<keyword evidence="2" id="KW-0812">Transmembrane</keyword>
<dbReference type="InterPro" id="IPR001387">
    <property type="entry name" value="Cro/C1-type_HTH"/>
</dbReference>
<dbReference type="EMBL" id="JBBMFT010000008">
    <property type="protein sequence ID" value="MEQ2457115.1"/>
    <property type="molecule type" value="Genomic_DNA"/>
</dbReference>
<keyword evidence="1" id="KW-0238">DNA-binding</keyword>
<keyword evidence="2" id="KW-1133">Transmembrane helix</keyword>
<evidence type="ECO:0000256" key="2">
    <source>
        <dbReference type="SAM" id="Phobius"/>
    </source>
</evidence>
<dbReference type="Proteomes" id="UP001440599">
    <property type="component" value="Unassembled WGS sequence"/>
</dbReference>
<sequence length="164" mass="18970">MDQVKIGKFIASLRKQAELTQEELGEKLGVTNKTISRWENGNYMPDIEMLQLLAKEFHVNINEILAGERMSDADFRKKADENIIAVSKSSAFSFEEKKSYFKKKWRKEHIALFVLLGVIFSMSILLPILFGRIEFIGLAPLVGLIEYGYQNNKMMIYVEHNLYD</sequence>
<feature type="transmembrane region" description="Helical" evidence="2">
    <location>
        <begin position="110"/>
        <end position="130"/>
    </location>
</feature>
<dbReference type="InterPro" id="IPR010982">
    <property type="entry name" value="Lambda_DNA-bd_dom_sf"/>
</dbReference>
<dbReference type="RefSeq" id="WP_349140880.1">
    <property type="nucleotide sequence ID" value="NZ_JBBMFT010000008.1"/>
</dbReference>
<dbReference type="PANTHER" id="PTHR46558:SF11">
    <property type="entry name" value="HTH-TYPE TRANSCRIPTIONAL REGULATOR XRE"/>
    <property type="match status" value="1"/>
</dbReference>
<proteinExistence type="predicted"/>
<evidence type="ECO:0000313" key="5">
    <source>
        <dbReference type="Proteomes" id="UP001440599"/>
    </source>
</evidence>